<dbReference type="EMBL" id="KN721381">
    <property type="protein sequence ID" value="KJH39715.1"/>
    <property type="molecule type" value="Genomic_DNA"/>
</dbReference>
<protein>
    <submittedName>
        <fullName evidence="1">Uncharacterized protein</fullName>
    </submittedName>
</protein>
<reference evidence="1 2" key="1">
    <citation type="submission" date="2013-11" db="EMBL/GenBank/DDBJ databases">
        <title>Draft genome of the bovine lungworm Dictyocaulus viviparus.</title>
        <authorList>
            <person name="Mitreva M."/>
        </authorList>
    </citation>
    <scope>NUCLEOTIDE SEQUENCE [LARGE SCALE GENOMIC DNA]</scope>
    <source>
        <strain evidence="1 2">HannoverDv2000</strain>
    </source>
</reference>
<name>A0A0D8X5B5_DICVI</name>
<evidence type="ECO:0000313" key="1">
    <source>
        <dbReference type="EMBL" id="KJH39715.1"/>
    </source>
</evidence>
<evidence type="ECO:0000313" key="2">
    <source>
        <dbReference type="Proteomes" id="UP000053766"/>
    </source>
</evidence>
<proteinExistence type="predicted"/>
<accession>A0A0D8X5B5</accession>
<gene>
    <name evidence="1" type="ORF">DICVIV_14399</name>
</gene>
<dbReference type="Proteomes" id="UP000053766">
    <property type="component" value="Unassembled WGS sequence"/>
</dbReference>
<sequence length="100" mass="10451">AAELAEALYSRTQAEQLSSYASVYSAGFDTSSEYVNRTHTSPRSLPYGANQSLSTAVYPSGYPAVSASPAANFLNAQTGFAPFGSVNPFSATLQSSTRLA</sequence>
<keyword evidence="2" id="KW-1185">Reference proteome</keyword>
<dbReference type="STRING" id="29172.A0A0D8X5B5"/>
<dbReference type="AlphaFoldDB" id="A0A0D8X5B5"/>
<organism evidence="1 2">
    <name type="scientific">Dictyocaulus viviparus</name>
    <name type="common">Bovine lungworm</name>
    <dbReference type="NCBI Taxonomy" id="29172"/>
    <lineage>
        <taxon>Eukaryota</taxon>
        <taxon>Metazoa</taxon>
        <taxon>Ecdysozoa</taxon>
        <taxon>Nematoda</taxon>
        <taxon>Chromadorea</taxon>
        <taxon>Rhabditida</taxon>
        <taxon>Rhabditina</taxon>
        <taxon>Rhabditomorpha</taxon>
        <taxon>Strongyloidea</taxon>
        <taxon>Metastrongylidae</taxon>
        <taxon>Dictyocaulus</taxon>
    </lineage>
</organism>
<dbReference type="OrthoDB" id="5808742at2759"/>
<feature type="non-terminal residue" evidence="1">
    <location>
        <position position="1"/>
    </location>
</feature>
<reference evidence="2" key="2">
    <citation type="journal article" date="2016" name="Sci. Rep.">
        <title>Dictyocaulus viviparus genome, variome and transcriptome elucidate lungworm biology and support future intervention.</title>
        <authorList>
            <person name="McNulty S.N."/>
            <person name="Strube C."/>
            <person name="Rosa B.A."/>
            <person name="Martin J.C."/>
            <person name="Tyagi R."/>
            <person name="Choi Y.J."/>
            <person name="Wang Q."/>
            <person name="Hallsworth Pepin K."/>
            <person name="Zhang X."/>
            <person name="Ozersky P."/>
            <person name="Wilson R.K."/>
            <person name="Sternberg P.W."/>
            <person name="Gasser R.B."/>
            <person name="Mitreva M."/>
        </authorList>
    </citation>
    <scope>NUCLEOTIDE SEQUENCE [LARGE SCALE GENOMIC DNA]</scope>
    <source>
        <strain evidence="2">HannoverDv2000</strain>
    </source>
</reference>